<dbReference type="EMBL" id="BART01024779">
    <property type="protein sequence ID" value="GAG92802.1"/>
    <property type="molecule type" value="Genomic_DNA"/>
</dbReference>
<sequence>PKACFSMKNGDWEYFMGKEIYGKIIGVIGTGKI</sequence>
<protein>
    <submittedName>
        <fullName evidence="1">Uncharacterized protein</fullName>
    </submittedName>
</protein>
<organism evidence="1">
    <name type="scientific">marine sediment metagenome</name>
    <dbReference type="NCBI Taxonomy" id="412755"/>
    <lineage>
        <taxon>unclassified sequences</taxon>
        <taxon>metagenomes</taxon>
        <taxon>ecological metagenomes</taxon>
    </lineage>
</organism>
<gene>
    <name evidence="1" type="ORF">S01H4_44646</name>
</gene>
<accession>X1CI83</accession>
<reference evidence="1" key="1">
    <citation type="journal article" date="2014" name="Front. Microbiol.">
        <title>High frequency of phylogenetically diverse reductive dehalogenase-homologous genes in deep subseafloor sedimentary metagenomes.</title>
        <authorList>
            <person name="Kawai M."/>
            <person name="Futagami T."/>
            <person name="Toyoda A."/>
            <person name="Takaki Y."/>
            <person name="Nishi S."/>
            <person name="Hori S."/>
            <person name="Arai W."/>
            <person name="Tsubouchi T."/>
            <person name="Morono Y."/>
            <person name="Uchiyama I."/>
            <person name="Ito T."/>
            <person name="Fujiyama A."/>
            <person name="Inagaki F."/>
            <person name="Takami H."/>
        </authorList>
    </citation>
    <scope>NUCLEOTIDE SEQUENCE</scope>
    <source>
        <strain evidence="1">Expedition CK06-06</strain>
    </source>
</reference>
<dbReference type="AlphaFoldDB" id="X1CI83"/>
<evidence type="ECO:0000313" key="1">
    <source>
        <dbReference type="EMBL" id="GAG92802.1"/>
    </source>
</evidence>
<comment type="caution">
    <text evidence="1">The sequence shown here is derived from an EMBL/GenBank/DDBJ whole genome shotgun (WGS) entry which is preliminary data.</text>
</comment>
<name>X1CI83_9ZZZZ</name>
<feature type="non-terminal residue" evidence="1">
    <location>
        <position position="1"/>
    </location>
</feature>
<proteinExistence type="predicted"/>
<dbReference type="Gene3D" id="3.40.50.720">
    <property type="entry name" value="NAD(P)-binding Rossmann-like Domain"/>
    <property type="match status" value="1"/>
</dbReference>